<dbReference type="AlphaFoldDB" id="A0A256F762"/>
<reference evidence="1 2" key="1">
    <citation type="submission" date="2017-07" db="EMBL/GenBank/DDBJ databases">
        <title>Phylogenetic study on the rhizospheric bacterium Ochrobactrum sp. A44.</title>
        <authorList>
            <person name="Krzyzanowska D.M."/>
            <person name="Ossowicki A."/>
            <person name="Rajewska M."/>
            <person name="Maciag T."/>
            <person name="Kaczynski Z."/>
            <person name="Czerwicka M."/>
            <person name="Jafra S."/>
        </authorList>
    </citation>
    <scope>NUCLEOTIDE SEQUENCE [LARGE SCALE GENOMIC DNA]</scope>
    <source>
        <strain evidence="1 2">OgA9a</strain>
    </source>
</reference>
<comment type="caution">
    <text evidence="1">The sequence shown here is derived from an EMBL/GenBank/DDBJ whole genome shotgun (WGS) entry which is preliminary data.</text>
</comment>
<keyword evidence="2" id="KW-1185">Reference proteome</keyword>
<dbReference type="Proteomes" id="UP000216478">
    <property type="component" value="Unassembled WGS sequence"/>
</dbReference>
<gene>
    <name evidence="1" type="ORF">CEV33_2145</name>
</gene>
<organism evidence="1 2">
    <name type="scientific">Brucella grignonensis</name>
    <dbReference type="NCBI Taxonomy" id="94627"/>
    <lineage>
        <taxon>Bacteria</taxon>
        <taxon>Pseudomonadati</taxon>
        <taxon>Pseudomonadota</taxon>
        <taxon>Alphaproteobacteria</taxon>
        <taxon>Hyphomicrobiales</taxon>
        <taxon>Brucellaceae</taxon>
        <taxon>Brucella/Ochrobactrum group</taxon>
        <taxon>Brucella</taxon>
    </lineage>
</organism>
<sequence>MPDIHPVPRGFLISQDIGMARLYSKSLAGMYYTIVILKGRIIAA</sequence>
<evidence type="ECO:0000313" key="2">
    <source>
        <dbReference type="Proteomes" id="UP000216478"/>
    </source>
</evidence>
<proteinExistence type="predicted"/>
<dbReference type="EMBL" id="NNRL01000163">
    <property type="protein sequence ID" value="OYR10682.1"/>
    <property type="molecule type" value="Genomic_DNA"/>
</dbReference>
<evidence type="ECO:0000313" key="1">
    <source>
        <dbReference type="EMBL" id="OYR10682.1"/>
    </source>
</evidence>
<accession>A0A256F762</accession>
<protein>
    <submittedName>
        <fullName evidence="1">Uncharacterized protein</fullName>
    </submittedName>
</protein>
<name>A0A256F762_9HYPH</name>